<dbReference type="EMBL" id="CP062804">
    <property type="protein sequence ID" value="QOT81173.1"/>
    <property type="molecule type" value="Genomic_DNA"/>
</dbReference>
<dbReference type="InterPro" id="IPR003593">
    <property type="entry name" value="AAA+_ATPase"/>
</dbReference>
<keyword evidence="8" id="KW-0472">Membrane</keyword>
<evidence type="ECO:0000256" key="3">
    <source>
        <dbReference type="ARBA" id="ARBA00022448"/>
    </source>
</evidence>
<dbReference type="GO" id="GO:0055085">
    <property type="term" value="P:transmembrane transport"/>
    <property type="evidence" value="ECO:0007669"/>
    <property type="project" value="UniProtKB-ARBA"/>
</dbReference>
<dbReference type="PROSITE" id="PS00211">
    <property type="entry name" value="ABC_TRANSPORTER_1"/>
    <property type="match status" value="2"/>
</dbReference>
<evidence type="ECO:0000256" key="6">
    <source>
        <dbReference type="ARBA" id="ARBA00022741"/>
    </source>
</evidence>
<dbReference type="AlphaFoldDB" id="A0A643FZH2"/>
<dbReference type="GO" id="GO:0015833">
    <property type="term" value="P:peptide transport"/>
    <property type="evidence" value="ECO:0007669"/>
    <property type="project" value="InterPro"/>
</dbReference>
<evidence type="ECO:0000313" key="10">
    <source>
        <dbReference type="EMBL" id="QOT81173.1"/>
    </source>
</evidence>
<keyword evidence="5" id="KW-0997">Cell inner membrane</keyword>
<evidence type="ECO:0000313" key="11">
    <source>
        <dbReference type="Proteomes" id="UP000397656"/>
    </source>
</evidence>
<accession>A0A643FZH2</accession>
<dbReference type="NCBIfam" id="NF008453">
    <property type="entry name" value="PRK11308.1"/>
    <property type="match status" value="2"/>
</dbReference>
<reference evidence="10 11" key="1">
    <citation type="submission" date="2020-10" db="EMBL/GenBank/DDBJ databases">
        <title>Complete genome sequence of Cupriavidus basilensis CCUG 49340T.</title>
        <authorList>
            <person name="Salva-Serra F."/>
            <person name="Donoso R.A."/>
            <person name="Cho K.H."/>
            <person name="Yoo J.A."/>
            <person name="Lee K."/>
            <person name="Yoon S.-H."/>
            <person name="Perez-Pantoja D."/>
            <person name="Moore E.R.B."/>
        </authorList>
    </citation>
    <scope>NUCLEOTIDE SEQUENCE [LARGE SCALE GENOMIC DNA]</scope>
    <source>
        <strain evidence="11">CCUG 49340</strain>
    </source>
</reference>
<dbReference type="PROSITE" id="PS50893">
    <property type="entry name" value="ABC_TRANSPORTER_2"/>
    <property type="match status" value="2"/>
</dbReference>
<dbReference type="InterPro" id="IPR027417">
    <property type="entry name" value="P-loop_NTPase"/>
</dbReference>
<evidence type="ECO:0000259" key="9">
    <source>
        <dbReference type="PROSITE" id="PS50893"/>
    </source>
</evidence>
<dbReference type="PANTHER" id="PTHR43297:SF2">
    <property type="entry name" value="DIPEPTIDE TRANSPORT ATP-BINDING PROTEIN DPPD"/>
    <property type="match status" value="1"/>
</dbReference>
<comment type="similarity">
    <text evidence="2">Belongs to the ABC transporter superfamily.</text>
</comment>
<dbReference type="CDD" id="cd03257">
    <property type="entry name" value="ABC_NikE_OppD_transporters"/>
    <property type="match status" value="2"/>
</dbReference>
<keyword evidence="3" id="KW-0813">Transport</keyword>
<keyword evidence="7 10" id="KW-0067">ATP-binding</keyword>
<organism evidence="10 11">
    <name type="scientific">Cupriavidus basilensis</name>
    <dbReference type="NCBI Taxonomy" id="68895"/>
    <lineage>
        <taxon>Bacteria</taxon>
        <taxon>Pseudomonadati</taxon>
        <taxon>Pseudomonadota</taxon>
        <taxon>Betaproteobacteria</taxon>
        <taxon>Burkholderiales</taxon>
        <taxon>Burkholderiaceae</taxon>
        <taxon>Cupriavidus</taxon>
    </lineage>
</organism>
<dbReference type="NCBIfam" id="NF007739">
    <property type="entry name" value="PRK10419.1"/>
    <property type="match status" value="2"/>
</dbReference>
<dbReference type="GO" id="GO:0016887">
    <property type="term" value="F:ATP hydrolysis activity"/>
    <property type="evidence" value="ECO:0007669"/>
    <property type="project" value="InterPro"/>
</dbReference>
<evidence type="ECO:0000256" key="7">
    <source>
        <dbReference type="ARBA" id="ARBA00022840"/>
    </source>
</evidence>
<dbReference type="SMART" id="SM00382">
    <property type="entry name" value="AAA"/>
    <property type="match status" value="2"/>
</dbReference>
<dbReference type="FunFam" id="3.40.50.300:FF:000016">
    <property type="entry name" value="Oligopeptide ABC transporter ATP-binding component"/>
    <property type="match status" value="2"/>
</dbReference>
<dbReference type="Gene3D" id="3.40.50.300">
    <property type="entry name" value="P-loop containing nucleotide triphosphate hydrolases"/>
    <property type="match status" value="2"/>
</dbReference>
<dbReference type="InterPro" id="IPR050388">
    <property type="entry name" value="ABC_Ni/Peptide_Import"/>
</dbReference>
<dbReference type="InterPro" id="IPR017871">
    <property type="entry name" value="ABC_transporter-like_CS"/>
</dbReference>
<feature type="domain" description="ABC transporter" evidence="9">
    <location>
        <begin position="338"/>
        <end position="579"/>
    </location>
</feature>
<evidence type="ECO:0000256" key="5">
    <source>
        <dbReference type="ARBA" id="ARBA00022519"/>
    </source>
</evidence>
<proteinExistence type="inferred from homology"/>
<dbReference type="SUPFAM" id="SSF52540">
    <property type="entry name" value="P-loop containing nucleoside triphosphate hydrolases"/>
    <property type="match status" value="2"/>
</dbReference>
<keyword evidence="4" id="KW-1003">Cell membrane</keyword>
<keyword evidence="6" id="KW-0547">Nucleotide-binding</keyword>
<dbReference type="PANTHER" id="PTHR43297">
    <property type="entry name" value="OLIGOPEPTIDE TRANSPORT ATP-BINDING PROTEIN APPD"/>
    <property type="match status" value="1"/>
</dbReference>
<evidence type="ECO:0000256" key="4">
    <source>
        <dbReference type="ARBA" id="ARBA00022475"/>
    </source>
</evidence>
<dbReference type="Pfam" id="PF08352">
    <property type="entry name" value="oligo_HPY"/>
    <property type="match status" value="2"/>
</dbReference>
<dbReference type="InterPro" id="IPR013563">
    <property type="entry name" value="Oligopep_ABC_C"/>
</dbReference>
<evidence type="ECO:0000256" key="8">
    <source>
        <dbReference type="ARBA" id="ARBA00023136"/>
    </source>
</evidence>
<feature type="domain" description="ABC transporter" evidence="9">
    <location>
        <begin position="38"/>
        <end position="283"/>
    </location>
</feature>
<gene>
    <name evidence="10" type="ORF">F7R26_027910</name>
</gene>
<dbReference type="GO" id="GO:0005886">
    <property type="term" value="C:plasma membrane"/>
    <property type="evidence" value="ECO:0007669"/>
    <property type="project" value="UniProtKB-SubCell"/>
</dbReference>
<comment type="subcellular location">
    <subcellularLocation>
        <location evidence="1">Cell inner membrane</location>
        <topology evidence="1">Peripheral membrane protein</topology>
    </subcellularLocation>
</comment>
<dbReference type="GO" id="GO:0005524">
    <property type="term" value="F:ATP binding"/>
    <property type="evidence" value="ECO:0007669"/>
    <property type="project" value="UniProtKB-KW"/>
</dbReference>
<evidence type="ECO:0000256" key="2">
    <source>
        <dbReference type="ARBA" id="ARBA00005417"/>
    </source>
</evidence>
<evidence type="ECO:0000256" key="1">
    <source>
        <dbReference type="ARBA" id="ARBA00004417"/>
    </source>
</evidence>
<dbReference type="Pfam" id="PF00005">
    <property type="entry name" value="ABC_tran"/>
    <property type="match status" value="2"/>
</dbReference>
<dbReference type="Proteomes" id="UP000397656">
    <property type="component" value="Chromosome 2"/>
</dbReference>
<dbReference type="InterPro" id="IPR003439">
    <property type="entry name" value="ABC_transporter-like_ATP-bd"/>
</dbReference>
<sequence length="606" mass="64788">MVYLAHPASRPGSHAAPSPSPVTQTGTRAGTVSLQPLLDIHGLNVHFPGNHALRDLNLQVAAGETLALVGESGCGKSTMALALMRLLPAHARLSGTVRFDGVDLLALREAQMSAMRGRAVSMIFQEPMTSLNPVLSIGQQVAEALTLHAPLSRRAARAQAIELLHLVQLPDPARRFDAYPHQFSGGQRQRVMIAMAVACKPRLLIADEPTTALDVTIQAQILALIDSLRRELGMAVLLITHDLGVVAQYADRVAVMYGGCKLEEGATQSVFAAPRHAYTRGLLGASLHIAQGLHYTTDRLAEIRADGQDGFQLVKPPVAPCAAALRTPAANAAPLLSVQGLRVSYTSGEHRVSAVNDVSLDIAAGETLGLVGESGCGKSSLSRAILRLAPADCGRVSFAGQDLLALAPGALLPWRRRVQLIFQDPYGSLNPRHCVEDILGHALAIHGVRERAERTRRIDAILDDVGLGTGARSRYPHEFSGGQRQRIAIARALVLRPELVICDEPVSALDVSIQAQILNLLVDLKAEHGLTYLFISHDLSVVRYIADRVCVMQAGRIVESGDPEAIWTRAQHPYTHTLLAAMPGHARPGCPQDAAAEAPRPALAHS</sequence>
<protein>
    <submittedName>
        <fullName evidence="10">ABC transporter ATP-binding protein</fullName>
    </submittedName>
</protein>
<name>A0A643FZH2_9BURK</name>